<evidence type="ECO:0000313" key="7">
    <source>
        <dbReference type="Proteomes" id="UP000440694"/>
    </source>
</evidence>
<feature type="transmembrane region" description="Helical" evidence="4">
    <location>
        <begin position="157"/>
        <end position="181"/>
    </location>
</feature>
<dbReference type="Pfam" id="PF07690">
    <property type="entry name" value="MFS_1"/>
    <property type="match status" value="1"/>
</dbReference>
<feature type="transmembrane region" description="Helical" evidence="4">
    <location>
        <begin position="350"/>
        <end position="370"/>
    </location>
</feature>
<dbReference type="GO" id="GO:0022857">
    <property type="term" value="F:transmembrane transporter activity"/>
    <property type="evidence" value="ECO:0007669"/>
    <property type="project" value="InterPro"/>
</dbReference>
<feature type="transmembrane region" description="Helical" evidence="4">
    <location>
        <begin position="556"/>
        <end position="573"/>
    </location>
</feature>
<proteinExistence type="predicted"/>
<protein>
    <submittedName>
        <fullName evidence="6">MFS transporter</fullName>
    </submittedName>
</protein>
<dbReference type="Proteomes" id="UP000440694">
    <property type="component" value="Unassembled WGS sequence"/>
</dbReference>
<keyword evidence="7" id="KW-1185">Reference proteome</keyword>
<dbReference type="SUPFAM" id="SSF103473">
    <property type="entry name" value="MFS general substrate transporter"/>
    <property type="match status" value="1"/>
</dbReference>
<gene>
    <name evidence="6" type="ORF">GIW81_17770</name>
</gene>
<accession>A0A6I3KU29</accession>
<comment type="caution">
    <text evidence="6">The sequence shown here is derived from an EMBL/GenBank/DDBJ whole genome shotgun (WGS) entry which is preliminary data.</text>
</comment>
<dbReference type="AlphaFoldDB" id="A0A6I3KU29"/>
<feature type="transmembrane region" description="Helical" evidence="4">
    <location>
        <begin position="490"/>
        <end position="509"/>
    </location>
</feature>
<dbReference type="CDD" id="cd17353">
    <property type="entry name" value="MFS_OFA_like"/>
    <property type="match status" value="1"/>
</dbReference>
<feature type="transmembrane region" description="Helical" evidence="4">
    <location>
        <begin position="415"/>
        <end position="439"/>
    </location>
</feature>
<feature type="transmembrane region" description="Helical" evidence="4">
    <location>
        <begin position="241"/>
        <end position="264"/>
    </location>
</feature>
<keyword evidence="3 4" id="KW-0472">Membrane</keyword>
<feature type="transmembrane region" description="Helical" evidence="4">
    <location>
        <begin position="391"/>
        <end position="409"/>
    </location>
</feature>
<feature type="transmembrane region" description="Helical" evidence="4">
    <location>
        <begin position="130"/>
        <end position="151"/>
    </location>
</feature>
<evidence type="ECO:0000259" key="5">
    <source>
        <dbReference type="PROSITE" id="PS50850"/>
    </source>
</evidence>
<keyword evidence="2 4" id="KW-1133">Transmembrane helix</keyword>
<keyword evidence="1 4" id="KW-0812">Transmembrane</keyword>
<name>A0A6I3KU29_9HYPH</name>
<feature type="transmembrane region" description="Helical" evidence="4">
    <location>
        <begin position="101"/>
        <end position="118"/>
    </location>
</feature>
<organism evidence="6 7">
    <name type="scientific">Hyphomicrobium album</name>
    <dbReference type="NCBI Taxonomy" id="2665159"/>
    <lineage>
        <taxon>Bacteria</taxon>
        <taxon>Pseudomonadati</taxon>
        <taxon>Pseudomonadota</taxon>
        <taxon>Alphaproteobacteria</taxon>
        <taxon>Hyphomicrobiales</taxon>
        <taxon>Hyphomicrobiaceae</taxon>
        <taxon>Hyphomicrobium</taxon>
    </lineage>
</organism>
<dbReference type="PANTHER" id="PTHR11360">
    <property type="entry name" value="MONOCARBOXYLATE TRANSPORTER"/>
    <property type="match status" value="1"/>
</dbReference>
<evidence type="ECO:0000313" key="6">
    <source>
        <dbReference type="EMBL" id="MTD96191.1"/>
    </source>
</evidence>
<evidence type="ECO:0000256" key="3">
    <source>
        <dbReference type="ARBA" id="ARBA00023136"/>
    </source>
</evidence>
<dbReference type="Gene3D" id="1.20.1250.20">
    <property type="entry name" value="MFS general substrate transporter like domains"/>
    <property type="match status" value="2"/>
</dbReference>
<dbReference type="EMBL" id="WMBQ01000002">
    <property type="protein sequence ID" value="MTD96191.1"/>
    <property type="molecule type" value="Genomic_DNA"/>
</dbReference>
<dbReference type="RefSeq" id="WP_154740641.1">
    <property type="nucleotide sequence ID" value="NZ_WMBQ01000002.1"/>
</dbReference>
<feature type="transmembrane region" description="Helical" evidence="4">
    <location>
        <begin position="29"/>
        <end position="52"/>
    </location>
</feature>
<evidence type="ECO:0000256" key="1">
    <source>
        <dbReference type="ARBA" id="ARBA00022692"/>
    </source>
</evidence>
<dbReference type="InterPro" id="IPR020846">
    <property type="entry name" value="MFS_dom"/>
</dbReference>
<dbReference type="PANTHER" id="PTHR11360:SF317">
    <property type="entry name" value="MAJOR FACILITATOR SUPERFAMILY (MFS) PROFILE DOMAIN-CONTAINING PROTEIN-RELATED"/>
    <property type="match status" value="1"/>
</dbReference>
<evidence type="ECO:0000256" key="2">
    <source>
        <dbReference type="ARBA" id="ARBA00022989"/>
    </source>
</evidence>
<sequence length="581" mass="61986">MASTASLEDAGAPLFSRERIIAKPGFNRWLVPPAALCIHLCIGMAYGFSVFWKPLQAALLGADGKPLPECSQGAVTFAEKSLGTLTALTATDCNWSQFDLGWMYTFFFVLLGVSAATWGGWLERVGPRKAAFVSALCWCGGLLLAAVGVYIHQLWLMWIGAGVIGGIGLGLGYISPVSTLIKWFPDRRGMATGMAIMGFGGGAMIGSPLATILMNGFKDGAYSAGGFTLPWAGFRTATDVGVWQTFVALAGIYFIFMMVGVFGYRLPPAGWKPQGWTPPVNGNRMITSNNVHLKDAHKTPQFWLLWIILCMNVSAGIGIIGAASPMLQETFAGALVDNPALGYLDLKKDIALAAAAASVGAGFVGLISLFNIFGRIGWASSSDRLGRKQTYFIFFVLGAAMYVLASFAADWKILALFVACFCVIASMYGGGFATIPAYLADMFGTQFVGAIHGRLLTAWSTAGIVGPVIVNYMHDTRQAEGIAPDQIYGPIFYILAGLLVVGFIANLLVRPVNPKWHMSEGDLAAEHAKHVPTSSNAATSSDGGIGMGGVDFKSTLFWLFVGIPLAWGIWNTVEKALVLFH</sequence>
<dbReference type="InterPro" id="IPR011701">
    <property type="entry name" value="MFS"/>
</dbReference>
<dbReference type="InterPro" id="IPR036259">
    <property type="entry name" value="MFS_trans_sf"/>
</dbReference>
<feature type="transmembrane region" description="Helical" evidence="4">
    <location>
        <begin position="193"/>
        <end position="214"/>
    </location>
</feature>
<dbReference type="PROSITE" id="PS50850">
    <property type="entry name" value="MFS"/>
    <property type="match status" value="1"/>
</dbReference>
<feature type="transmembrane region" description="Helical" evidence="4">
    <location>
        <begin position="302"/>
        <end position="323"/>
    </location>
</feature>
<dbReference type="InterPro" id="IPR050327">
    <property type="entry name" value="Proton-linked_MCT"/>
</dbReference>
<feature type="domain" description="Major facilitator superfamily (MFS) profile" evidence="5">
    <location>
        <begin position="42"/>
        <end position="514"/>
    </location>
</feature>
<evidence type="ECO:0000256" key="4">
    <source>
        <dbReference type="SAM" id="Phobius"/>
    </source>
</evidence>
<reference evidence="6 7" key="1">
    <citation type="submission" date="2019-11" db="EMBL/GenBank/DDBJ databases">
        <title>Identification of a novel strain.</title>
        <authorList>
            <person name="Xu Q."/>
            <person name="Wang G."/>
        </authorList>
    </citation>
    <scope>NUCLEOTIDE SEQUENCE [LARGE SCALE GENOMIC DNA]</scope>
    <source>
        <strain evidence="7">xq</strain>
    </source>
</reference>
<feature type="transmembrane region" description="Helical" evidence="4">
    <location>
        <begin position="451"/>
        <end position="470"/>
    </location>
</feature>